<evidence type="ECO:0000313" key="5">
    <source>
        <dbReference type="EMBL" id="CAD6199950.1"/>
    </source>
</evidence>
<comment type="caution">
    <text evidence="5">The sequence shown here is derived from an EMBL/GenBank/DDBJ whole genome shotgun (WGS) entry which is preliminary data.</text>
</comment>
<accession>A0A8S1I0G3</accession>
<dbReference type="Gene3D" id="1.10.10.1870">
    <property type="entry name" value="ShTK domain-like"/>
    <property type="match status" value="1"/>
</dbReference>
<dbReference type="PANTHER" id="PTHR46219:SF5">
    <property type="entry name" value="SHKT DOMAIN-CONTAINING PROTEIN"/>
    <property type="match status" value="1"/>
</dbReference>
<dbReference type="InterPro" id="IPR007026">
    <property type="entry name" value="CC_domain"/>
</dbReference>
<evidence type="ECO:0000256" key="2">
    <source>
        <dbReference type="ARBA" id="ARBA00023157"/>
    </source>
</evidence>
<keyword evidence="1" id="KW-0732">Signal</keyword>
<dbReference type="PROSITE" id="PS51670">
    <property type="entry name" value="SHKT"/>
    <property type="match status" value="2"/>
</dbReference>
<gene>
    <name evidence="5" type="ORF">CAUJ_LOCUS15849</name>
</gene>
<comment type="caution">
    <text evidence="3">Lacks conserved residue(s) required for the propagation of feature annotation.</text>
</comment>
<sequence length="184" mass="19241">MACFQRDVVVSECCPSSLEYTLAQDASINIVAAISDFTSGSAMLQLLFVAFFLAAVGAQSTTTCNIATGAKINGICPSGLVEISDGTCCPQTNVQTAPPCVDKLNPKTGVSDCPKNAGLCTNTAYLDLMKDQCPKTCGFCTVSGSTCADKITPSTCTKNLNLCTNSIYLDLMKEQCSKSCGFCT</sequence>
<dbReference type="SMART" id="SM00254">
    <property type="entry name" value="ShKT"/>
    <property type="match status" value="2"/>
</dbReference>
<dbReference type="Gene3D" id="1.10.10.1940">
    <property type="match status" value="1"/>
</dbReference>
<dbReference type="InterPro" id="IPR003582">
    <property type="entry name" value="ShKT_dom"/>
</dbReference>
<dbReference type="FunFam" id="1.10.10.1940:FF:000002">
    <property type="entry name" value="PHAryngeal gland Toxin-related"/>
    <property type="match status" value="1"/>
</dbReference>
<dbReference type="Proteomes" id="UP000835052">
    <property type="component" value="Unassembled WGS sequence"/>
</dbReference>
<dbReference type="OrthoDB" id="5863778at2759"/>
<keyword evidence="6" id="KW-1185">Reference proteome</keyword>
<organism evidence="5 6">
    <name type="scientific">Caenorhabditis auriculariae</name>
    <dbReference type="NCBI Taxonomy" id="2777116"/>
    <lineage>
        <taxon>Eukaryota</taxon>
        <taxon>Metazoa</taxon>
        <taxon>Ecdysozoa</taxon>
        <taxon>Nematoda</taxon>
        <taxon>Chromadorea</taxon>
        <taxon>Rhabditida</taxon>
        <taxon>Rhabditina</taxon>
        <taxon>Rhabditomorpha</taxon>
        <taxon>Rhabditoidea</taxon>
        <taxon>Rhabditidae</taxon>
        <taxon>Peloderinae</taxon>
        <taxon>Caenorhabditis</taxon>
    </lineage>
</organism>
<feature type="domain" description="ShKT" evidence="4">
    <location>
        <begin position="147"/>
        <end position="183"/>
    </location>
</feature>
<protein>
    <recommendedName>
        <fullName evidence="4">ShKT domain-containing protein</fullName>
    </recommendedName>
</protein>
<proteinExistence type="predicted"/>
<evidence type="ECO:0000259" key="4">
    <source>
        <dbReference type="PROSITE" id="PS51670"/>
    </source>
</evidence>
<evidence type="ECO:0000256" key="1">
    <source>
        <dbReference type="ARBA" id="ARBA00022729"/>
    </source>
</evidence>
<dbReference type="Pfam" id="PF04942">
    <property type="entry name" value="CC"/>
    <property type="match status" value="1"/>
</dbReference>
<feature type="domain" description="ShKT" evidence="4">
    <location>
        <begin position="100"/>
        <end position="140"/>
    </location>
</feature>
<dbReference type="PANTHER" id="PTHR46219">
    <property type="entry name" value="PROTEIN CBG11138"/>
    <property type="match status" value="1"/>
</dbReference>
<dbReference type="EMBL" id="CAJGYM010000219">
    <property type="protein sequence ID" value="CAD6199950.1"/>
    <property type="molecule type" value="Genomic_DNA"/>
</dbReference>
<keyword evidence="2" id="KW-1015">Disulfide bond</keyword>
<evidence type="ECO:0000256" key="3">
    <source>
        <dbReference type="PROSITE-ProRule" id="PRU01005"/>
    </source>
</evidence>
<dbReference type="AlphaFoldDB" id="A0A8S1I0G3"/>
<name>A0A8S1I0G3_9PELO</name>
<reference evidence="5" key="1">
    <citation type="submission" date="2020-10" db="EMBL/GenBank/DDBJ databases">
        <authorList>
            <person name="Kikuchi T."/>
        </authorList>
    </citation>
    <scope>NUCLEOTIDE SEQUENCE</scope>
    <source>
        <strain evidence="5">NKZ352</strain>
    </source>
</reference>
<dbReference type="Pfam" id="PF01549">
    <property type="entry name" value="ShK"/>
    <property type="match status" value="2"/>
</dbReference>
<evidence type="ECO:0000313" key="6">
    <source>
        <dbReference type="Proteomes" id="UP000835052"/>
    </source>
</evidence>